<evidence type="ECO:0000313" key="9">
    <source>
        <dbReference type="Proteomes" id="UP001341840"/>
    </source>
</evidence>
<name>A0ABU6YU38_9FABA</name>
<feature type="domain" description="Myb-like" evidence="5">
    <location>
        <begin position="125"/>
        <end position="177"/>
    </location>
</feature>
<protein>
    <submittedName>
        <fullName evidence="8">Uncharacterized protein</fullName>
    </submittedName>
</protein>
<evidence type="ECO:0000313" key="8">
    <source>
        <dbReference type="EMBL" id="MED6213247.1"/>
    </source>
</evidence>
<evidence type="ECO:0000256" key="1">
    <source>
        <dbReference type="ARBA" id="ARBA00004123"/>
    </source>
</evidence>
<evidence type="ECO:0000259" key="6">
    <source>
        <dbReference type="PROSITE" id="PS51293"/>
    </source>
</evidence>
<evidence type="ECO:0000256" key="2">
    <source>
        <dbReference type="ARBA" id="ARBA00023015"/>
    </source>
</evidence>
<dbReference type="CDD" id="cd00167">
    <property type="entry name" value="SANT"/>
    <property type="match status" value="2"/>
</dbReference>
<dbReference type="Pfam" id="PF00249">
    <property type="entry name" value="Myb_DNA-binding"/>
    <property type="match status" value="1"/>
</dbReference>
<sequence length="235" mass="27180">MIVAECFQEALKNRWEAVAARFPGKNPGQLQHHFQELLNDINLVKDGCAWPPQIIKDITFQHSPISIPIISHQQQHMTTVTANKAAPPETMLPSSAMAAATREQNEPTNDNRIEHRLLRRATGNNNERKVEHWTQEEHRLFVKGLDEFGKSKWKEISKLYVGTRNPTQVASHAQKYFNHKKKSKGECRRKNIQEKTSMTTDHRIDLCHNLSGLMDERICCKEEEITQARRTHKCE</sequence>
<dbReference type="InterPro" id="IPR009057">
    <property type="entry name" value="Homeodomain-like_sf"/>
</dbReference>
<feature type="domain" description="HTH myb-type" evidence="7">
    <location>
        <begin position="125"/>
        <end position="181"/>
    </location>
</feature>
<dbReference type="PROSITE" id="PS51293">
    <property type="entry name" value="SANT"/>
    <property type="match status" value="1"/>
</dbReference>
<organism evidence="8 9">
    <name type="scientific">Stylosanthes scabra</name>
    <dbReference type="NCBI Taxonomy" id="79078"/>
    <lineage>
        <taxon>Eukaryota</taxon>
        <taxon>Viridiplantae</taxon>
        <taxon>Streptophyta</taxon>
        <taxon>Embryophyta</taxon>
        <taxon>Tracheophyta</taxon>
        <taxon>Spermatophyta</taxon>
        <taxon>Magnoliopsida</taxon>
        <taxon>eudicotyledons</taxon>
        <taxon>Gunneridae</taxon>
        <taxon>Pentapetalae</taxon>
        <taxon>rosids</taxon>
        <taxon>fabids</taxon>
        <taxon>Fabales</taxon>
        <taxon>Fabaceae</taxon>
        <taxon>Papilionoideae</taxon>
        <taxon>50 kb inversion clade</taxon>
        <taxon>dalbergioids sensu lato</taxon>
        <taxon>Dalbergieae</taxon>
        <taxon>Pterocarpus clade</taxon>
        <taxon>Stylosanthes</taxon>
    </lineage>
</organism>
<feature type="domain" description="SANT" evidence="6">
    <location>
        <begin position="133"/>
        <end position="184"/>
    </location>
</feature>
<dbReference type="InterPro" id="IPR006447">
    <property type="entry name" value="Myb_dom_plants"/>
</dbReference>
<dbReference type="PANTHER" id="PTHR44042:SF67">
    <property type="entry name" value="MYB-LIKE PROTEIN I"/>
    <property type="match status" value="1"/>
</dbReference>
<dbReference type="PROSITE" id="PS51294">
    <property type="entry name" value="HTH_MYB"/>
    <property type="match status" value="1"/>
</dbReference>
<keyword evidence="2" id="KW-0805">Transcription regulation</keyword>
<reference evidence="8 9" key="1">
    <citation type="journal article" date="2023" name="Plants (Basel)">
        <title>Bridging the Gap: Combining Genomics and Transcriptomics Approaches to Understand Stylosanthes scabra, an Orphan Legume from the Brazilian Caatinga.</title>
        <authorList>
            <person name="Ferreira-Neto J.R.C."/>
            <person name="da Silva M.D."/>
            <person name="Binneck E."/>
            <person name="de Melo N.F."/>
            <person name="da Silva R.H."/>
            <person name="de Melo A.L.T.M."/>
            <person name="Pandolfi V."/>
            <person name="Bustamante F.O."/>
            <person name="Brasileiro-Vidal A.C."/>
            <person name="Benko-Iseppon A.M."/>
        </authorList>
    </citation>
    <scope>NUCLEOTIDE SEQUENCE [LARGE SCALE GENOMIC DNA]</scope>
    <source>
        <tissue evidence="8">Leaves</tissue>
    </source>
</reference>
<comment type="subcellular location">
    <subcellularLocation>
        <location evidence="1">Nucleus</location>
    </subcellularLocation>
</comment>
<dbReference type="Proteomes" id="UP001341840">
    <property type="component" value="Unassembled WGS sequence"/>
</dbReference>
<evidence type="ECO:0000259" key="5">
    <source>
        <dbReference type="PROSITE" id="PS50090"/>
    </source>
</evidence>
<dbReference type="SUPFAM" id="SSF46689">
    <property type="entry name" value="Homeodomain-like"/>
    <property type="match status" value="1"/>
</dbReference>
<dbReference type="InterPro" id="IPR001005">
    <property type="entry name" value="SANT/Myb"/>
</dbReference>
<dbReference type="InterPro" id="IPR017930">
    <property type="entry name" value="Myb_dom"/>
</dbReference>
<evidence type="ECO:0000259" key="7">
    <source>
        <dbReference type="PROSITE" id="PS51294"/>
    </source>
</evidence>
<evidence type="ECO:0000256" key="3">
    <source>
        <dbReference type="ARBA" id="ARBA00023163"/>
    </source>
</evidence>
<keyword evidence="3" id="KW-0804">Transcription</keyword>
<dbReference type="EMBL" id="JASCZI010243470">
    <property type="protein sequence ID" value="MED6213247.1"/>
    <property type="molecule type" value="Genomic_DNA"/>
</dbReference>
<gene>
    <name evidence="8" type="ORF">PIB30_091303</name>
</gene>
<dbReference type="SMART" id="SM00717">
    <property type="entry name" value="SANT"/>
    <property type="match status" value="2"/>
</dbReference>
<keyword evidence="9" id="KW-1185">Reference proteome</keyword>
<proteinExistence type="predicted"/>
<dbReference type="NCBIfam" id="TIGR01557">
    <property type="entry name" value="myb_SHAQKYF"/>
    <property type="match status" value="1"/>
</dbReference>
<comment type="caution">
    <text evidence="8">The sequence shown here is derived from an EMBL/GenBank/DDBJ whole genome shotgun (WGS) entry which is preliminary data.</text>
</comment>
<dbReference type="PANTHER" id="PTHR44042">
    <property type="entry name" value="DUPLICATED HOMEODOMAIN-LIKE SUPERFAMILY PROTEIN-RELATED"/>
    <property type="match status" value="1"/>
</dbReference>
<dbReference type="InterPro" id="IPR017884">
    <property type="entry name" value="SANT_dom"/>
</dbReference>
<evidence type="ECO:0000256" key="4">
    <source>
        <dbReference type="ARBA" id="ARBA00023242"/>
    </source>
</evidence>
<accession>A0ABU6YU38</accession>
<dbReference type="PROSITE" id="PS50090">
    <property type="entry name" value="MYB_LIKE"/>
    <property type="match status" value="1"/>
</dbReference>
<dbReference type="Gene3D" id="1.10.10.60">
    <property type="entry name" value="Homeodomain-like"/>
    <property type="match status" value="2"/>
</dbReference>
<keyword evidence="4" id="KW-0539">Nucleus</keyword>